<dbReference type="InterPro" id="IPR007867">
    <property type="entry name" value="GMC_OxRtase_C"/>
</dbReference>
<proteinExistence type="inferred from homology"/>
<dbReference type="EMBL" id="ML977630">
    <property type="protein sequence ID" value="KAF1996027.1"/>
    <property type="molecule type" value="Genomic_DNA"/>
</dbReference>
<dbReference type="InterPro" id="IPR036188">
    <property type="entry name" value="FAD/NAD-bd_sf"/>
</dbReference>
<dbReference type="SUPFAM" id="SSF51905">
    <property type="entry name" value="FAD/NAD(P)-binding domain"/>
    <property type="match status" value="1"/>
</dbReference>
<dbReference type="PIRSF" id="PIRSF000137">
    <property type="entry name" value="Alcohol_oxidase"/>
    <property type="match status" value="1"/>
</dbReference>
<comment type="similarity">
    <text evidence="1">Belongs to the GMC oxidoreductase family.</text>
</comment>
<dbReference type="PANTHER" id="PTHR11552:SF80">
    <property type="entry name" value="GMC OXIDOREDUCTASE"/>
    <property type="match status" value="1"/>
</dbReference>
<accession>A0A6A5W457</accession>
<dbReference type="Proteomes" id="UP000799779">
    <property type="component" value="Unassembled WGS sequence"/>
</dbReference>
<evidence type="ECO:0000259" key="3">
    <source>
        <dbReference type="PROSITE" id="PS00624"/>
    </source>
</evidence>
<feature type="domain" description="Glucose-methanol-choline oxidoreductase N-terminal" evidence="3">
    <location>
        <begin position="367"/>
        <end position="381"/>
    </location>
</feature>
<gene>
    <name evidence="4" type="ORF">P154DRAFT_609526</name>
</gene>
<dbReference type="GO" id="GO:0050660">
    <property type="term" value="F:flavin adenine dinucleotide binding"/>
    <property type="evidence" value="ECO:0007669"/>
    <property type="project" value="InterPro"/>
</dbReference>
<keyword evidence="5" id="KW-1185">Reference proteome</keyword>
<dbReference type="InterPro" id="IPR012132">
    <property type="entry name" value="GMC_OxRdtase"/>
</dbReference>
<protein>
    <submittedName>
        <fullName evidence="4">GMC oxidoreductase</fullName>
    </submittedName>
</protein>
<organism evidence="4 5">
    <name type="scientific">Amniculicola lignicola CBS 123094</name>
    <dbReference type="NCBI Taxonomy" id="1392246"/>
    <lineage>
        <taxon>Eukaryota</taxon>
        <taxon>Fungi</taxon>
        <taxon>Dikarya</taxon>
        <taxon>Ascomycota</taxon>
        <taxon>Pezizomycotina</taxon>
        <taxon>Dothideomycetes</taxon>
        <taxon>Pleosporomycetidae</taxon>
        <taxon>Pleosporales</taxon>
        <taxon>Amniculicolaceae</taxon>
        <taxon>Amniculicola</taxon>
    </lineage>
</organism>
<dbReference type="SUPFAM" id="SSF54373">
    <property type="entry name" value="FAD-linked reductases, C-terminal domain"/>
    <property type="match status" value="1"/>
</dbReference>
<reference evidence="4" key="1">
    <citation type="journal article" date="2020" name="Stud. Mycol.">
        <title>101 Dothideomycetes genomes: a test case for predicting lifestyles and emergence of pathogens.</title>
        <authorList>
            <person name="Haridas S."/>
            <person name="Albert R."/>
            <person name="Binder M."/>
            <person name="Bloem J."/>
            <person name="Labutti K."/>
            <person name="Salamov A."/>
            <person name="Andreopoulos B."/>
            <person name="Baker S."/>
            <person name="Barry K."/>
            <person name="Bills G."/>
            <person name="Bluhm B."/>
            <person name="Cannon C."/>
            <person name="Castanera R."/>
            <person name="Culley D."/>
            <person name="Daum C."/>
            <person name="Ezra D."/>
            <person name="Gonzalez J."/>
            <person name="Henrissat B."/>
            <person name="Kuo A."/>
            <person name="Liang C."/>
            <person name="Lipzen A."/>
            <person name="Lutzoni F."/>
            <person name="Magnuson J."/>
            <person name="Mondo S."/>
            <person name="Nolan M."/>
            <person name="Ohm R."/>
            <person name="Pangilinan J."/>
            <person name="Park H.-J."/>
            <person name="Ramirez L."/>
            <person name="Alfaro M."/>
            <person name="Sun H."/>
            <person name="Tritt A."/>
            <person name="Yoshinaga Y."/>
            <person name="Zwiers L.-H."/>
            <person name="Turgeon B."/>
            <person name="Goodwin S."/>
            <person name="Spatafora J."/>
            <person name="Crous P."/>
            <person name="Grigoriev I."/>
        </authorList>
    </citation>
    <scope>NUCLEOTIDE SEQUENCE</scope>
    <source>
        <strain evidence="4">CBS 123094</strain>
    </source>
</reference>
<evidence type="ECO:0000313" key="4">
    <source>
        <dbReference type="EMBL" id="KAF1996027.1"/>
    </source>
</evidence>
<feature type="chain" id="PRO_5025472204" evidence="2">
    <location>
        <begin position="20"/>
        <end position="671"/>
    </location>
</feature>
<dbReference type="PANTHER" id="PTHR11552">
    <property type="entry name" value="GLUCOSE-METHANOL-CHOLINE GMC OXIDOREDUCTASE"/>
    <property type="match status" value="1"/>
</dbReference>
<name>A0A6A5W457_9PLEO</name>
<dbReference type="OrthoDB" id="269227at2759"/>
<dbReference type="GO" id="GO:0016614">
    <property type="term" value="F:oxidoreductase activity, acting on CH-OH group of donors"/>
    <property type="evidence" value="ECO:0007669"/>
    <property type="project" value="InterPro"/>
</dbReference>
<dbReference type="AlphaFoldDB" id="A0A6A5W457"/>
<dbReference type="Pfam" id="PF05199">
    <property type="entry name" value="GMC_oxred_C"/>
    <property type="match status" value="1"/>
</dbReference>
<keyword evidence="2" id="KW-0732">Signal</keyword>
<feature type="signal peptide" evidence="2">
    <location>
        <begin position="1"/>
        <end position="19"/>
    </location>
</feature>
<dbReference type="Gene3D" id="3.50.50.60">
    <property type="entry name" value="FAD/NAD(P)-binding domain"/>
    <property type="match status" value="1"/>
</dbReference>
<dbReference type="PROSITE" id="PS00624">
    <property type="entry name" value="GMC_OXRED_2"/>
    <property type="match status" value="1"/>
</dbReference>
<evidence type="ECO:0000256" key="1">
    <source>
        <dbReference type="ARBA" id="ARBA00010790"/>
    </source>
</evidence>
<evidence type="ECO:0000313" key="5">
    <source>
        <dbReference type="Proteomes" id="UP000799779"/>
    </source>
</evidence>
<sequence length="671" mass="72824">MKLKTLFLALSALQSVAIGTSPQSRATSQPRNEANTYDYIVTGSGPGGGTIAVNLARAGYSVLLIEAGSDESSNIATQILSLGQLGNPGPVAWHFFVRHSEDPEQLKRYNLLVWRLSDRSYWVGKTPPVGQEKAEMLGVYYPRGATLGGSAIVNAAATFLPSDSDWDFFDKGTGDGIWGGKDMRRIFKKIEHNNYLASNTPGHGFAGWLQTNIGDRSLYGSSNLKLAVVKAGLKLIGKDPEKAVDYMVSDGNFLDPKRDQMEGLWALPFHVEKNWKRFSPRDRILATLSEKTADGKQKYPLYVQLSSLTTKIIFDRRHGGILNKPKAIGVEYLEGTAVYKGDPRWNSTIKGKKGVAYARKEVIVSGGTFSTPQLLQLSGVGPKALLEKFNISVISDLPGVGRNLQDNYEMPIVGQAKVKIASVPDPSGPACTFGAPGDPCVALWRNGTGPYAHGGDNAFSMLLKTKFSPDGERDMLLFSTPGALRGFRPPTNQSFIDPPNTFSWSTVKMHPQNGAGVIKIKSADPQEMPDINFNHFVEGGKTDLGAILETVAWGRKTFFGTEAPVGPVVPQEPPCPGVDIRANGYCKDAEVDEQWIKDQAFGHHPTSTSSVGGKKNPLAVLDTRLRVRGVENLRVVDASAFPRCPGAFPAVATFMLSEKATELVLEDAVRR</sequence>
<evidence type="ECO:0000256" key="2">
    <source>
        <dbReference type="SAM" id="SignalP"/>
    </source>
</evidence>
<dbReference type="Gene3D" id="3.30.560.10">
    <property type="entry name" value="Glucose Oxidase, domain 3"/>
    <property type="match status" value="1"/>
</dbReference>
<dbReference type="InterPro" id="IPR000172">
    <property type="entry name" value="GMC_OxRdtase_N"/>
</dbReference>
<dbReference type="Pfam" id="PF00732">
    <property type="entry name" value="GMC_oxred_N"/>
    <property type="match status" value="2"/>
</dbReference>